<dbReference type="HOGENOM" id="CLU_701892_0_0_5"/>
<dbReference type="STRING" id="1123269.NX02_28130"/>
<dbReference type="Pfam" id="PF01757">
    <property type="entry name" value="Acyl_transf_3"/>
    <property type="match status" value="1"/>
</dbReference>
<protein>
    <recommendedName>
        <fullName evidence="3">Acyltransferase 3 domain-containing protein</fullName>
    </recommendedName>
</protein>
<feature type="transmembrane region" description="Helical" evidence="2">
    <location>
        <begin position="91"/>
        <end position="109"/>
    </location>
</feature>
<dbReference type="PANTHER" id="PTHR23028:SF131">
    <property type="entry name" value="BLR2367 PROTEIN"/>
    <property type="match status" value="1"/>
</dbReference>
<feature type="transmembrane region" description="Helical" evidence="2">
    <location>
        <begin position="186"/>
        <end position="210"/>
    </location>
</feature>
<dbReference type="eggNOG" id="COG1835">
    <property type="taxonomic scope" value="Bacteria"/>
</dbReference>
<feature type="transmembrane region" description="Helical" evidence="2">
    <location>
        <begin position="65"/>
        <end position="85"/>
    </location>
</feature>
<keyword evidence="2" id="KW-0472">Membrane</keyword>
<dbReference type="GO" id="GO:0016020">
    <property type="term" value="C:membrane"/>
    <property type="evidence" value="ECO:0007669"/>
    <property type="project" value="TreeGrafter"/>
</dbReference>
<feature type="transmembrane region" description="Helical" evidence="2">
    <location>
        <begin position="296"/>
        <end position="314"/>
    </location>
</feature>
<feature type="transmembrane region" description="Helical" evidence="2">
    <location>
        <begin position="151"/>
        <end position="179"/>
    </location>
</feature>
<reference evidence="4 5" key="1">
    <citation type="submission" date="2013-07" db="EMBL/GenBank/DDBJ databases">
        <title>Completed genome of Sphingomonas sanxanigenens NX02.</title>
        <authorList>
            <person name="Ma T."/>
            <person name="Huang H."/>
            <person name="Wu M."/>
            <person name="Li X."/>
            <person name="Li G."/>
        </authorList>
    </citation>
    <scope>NUCLEOTIDE SEQUENCE [LARGE SCALE GENOMIC DNA]</scope>
    <source>
        <strain evidence="4 5">NX02</strain>
    </source>
</reference>
<dbReference type="EMBL" id="CP006644">
    <property type="protein sequence ID" value="AHE57208.1"/>
    <property type="molecule type" value="Genomic_DNA"/>
</dbReference>
<keyword evidence="2" id="KW-1133">Transmembrane helix</keyword>
<feature type="region of interest" description="Disordered" evidence="1">
    <location>
        <begin position="337"/>
        <end position="356"/>
    </location>
</feature>
<name>W0ALL1_9SPHN</name>
<evidence type="ECO:0000259" key="3">
    <source>
        <dbReference type="Pfam" id="PF01757"/>
    </source>
</evidence>
<feature type="transmembrane region" description="Helical" evidence="2">
    <location>
        <begin position="29"/>
        <end position="53"/>
    </location>
</feature>
<evidence type="ECO:0000313" key="5">
    <source>
        <dbReference type="Proteomes" id="UP000018851"/>
    </source>
</evidence>
<feature type="transmembrane region" description="Helical" evidence="2">
    <location>
        <begin position="121"/>
        <end position="139"/>
    </location>
</feature>
<evidence type="ECO:0000256" key="2">
    <source>
        <dbReference type="SAM" id="Phobius"/>
    </source>
</evidence>
<dbReference type="PANTHER" id="PTHR23028">
    <property type="entry name" value="ACETYLTRANSFERASE"/>
    <property type="match status" value="1"/>
</dbReference>
<gene>
    <name evidence="4" type="ORF">NX02_28130</name>
</gene>
<dbReference type="PATRIC" id="fig|1123269.5.peg.5520"/>
<evidence type="ECO:0000256" key="1">
    <source>
        <dbReference type="SAM" id="MobiDB-lite"/>
    </source>
</evidence>
<evidence type="ECO:0000313" key="4">
    <source>
        <dbReference type="EMBL" id="AHE57208.1"/>
    </source>
</evidence>
<dbReference type="Proteomes" id="UP000018851">
    <property type="component" value="Chromosome"/>
</dbReference>
<dbReference type="InterPro" id="IPR002656">
    <property type="entry name" value="Acyl_transf_3_dom"/>
</dbReference>
<dbReference type="GO" id="GO:0016747">
    <property type="term" value="F:acyltransferase activity, transferring groups other than amino-acyl groups"/>
    <property type="evidence" value="ECO:0007669"/>
    <property type="project" value="InterPro"/>
</dbReference>
<feature type="transmembrane region" description="Helical" evidence="2">
    <location>
        <begin position="255"/>
        <end position="276"/>
    </location>
</feature>
<dbReference type="KEGG" id="ssan:NX02_28130"/>
<dbReference type="GO" id="GO:0000271">
    <property type="term" value="P:polysaccharide biosynthetic process"/>
    <property type="evidence" value="ECO:0007669"/>
    <property type="project" value="TreeGrafter"/>
</dbReference>
<sequence length="356" mass="39877">MVLIAHISFGFWDHFYHDDAVLARIVHHVAYLGTYGVELFFVISGYVITSSCLRYSPREFAGRRFWRLYPVFALFTLLYFVLNLVTRYEPVKLGVGKLLLNLTFLDLFAGTPALTPNAWSITYEVWYYIATYGLLWFLLRSTSPWRVVGAIAFMTLAGYMLAAYDITIYFVGGALLYFLQQRLRPVIAAGPATAMALAALVVIVAIAGTMDFPTNTYLEMPGMVLPAVALVVATLIFVQAVLFGQGALSRLLCTAPVRFVGTISYTLYLAHPYVYIAMRELLRRVGVGNYPWQITLLPYLVATIAIALGVSWVIHKLVEVGPYELIYGNRIYRDPKPADPTEHAQPAEAAMETNPR</sequence>
<feature type="domain" description="Acyltransferase 3" evidence="3">
    <location>
        <begin position="1"/>
        <end position="314"/>
    </location>
</feature>
<keyword evidence="5" id="KW-1185">Reference proteome</keyword>
<feature type="transmembrane region" description="Helical" evidence="2">
    <location>
        <begin position="222"/>
        <end position="243"/>
    </location>
</feature>
<accession>W0ALL1</accession>
<keyword evidence="2" id="KW-0812">Transmembrane</keyword>
<organism evidence="4 5">
    <name type="scientific">Sphingomonas sanxanigenens DSM 19645 = NX02</name>
    <dbReference type="NCBI Taxonomy" id="1123269"/>
    <lineage>
        <taxon>Bacteria</taxon>
        <taxon>Pseudomonadati</taxon>
        <taxon>Pseudomonadota</taxon>
        <taxon>Alphaproteobacteria</taxon>
        <taxon>Sphingomonadales</taxon>
        <taxon>Sphingomonadaceae</taxon>
        <taxon>Sphingomonas</taxon>
    </lineage>
</organism>
<proteinExistence type="predicted"/>
<dbReference type="InterPro" id="IPR050879">
    <property type="entry name" value="Acyltransferase_3"/>
</dbReference>
<dbReference type="AlphaFoldDB" id="W0ALL1"/>